<dbReference type="Proteomes" id="UP000478183">
    <property type="component" value="Unassembled WGS sequence"/>
</dbReference>
<keyword evidence="3 6" id="KW-0812">Transmembrane</keyword>
<dbReference type="InterPro" id="IPR045214">
    <property type="entry name" value="Surf1/Surf4"/>
</dbReference>
<comment type="subcellular location">
    <subcellularLocation>
        <location evidence="6">Cell membrane</location>
        <topology evidence="6">Multi-pass membrane protein</topology>
    </subcellularLocation>
    <subcellularLocation>
        <location evidence="1">Membrane</location>
    </subcellularLocation>
</comment>
<dbReference type="RefSeq" id="WP_155094319.1">
    <property type="nucleotide sequence ID" value="NZ_WMIE01000001.1"/>
</dbReference>
<dbReference type="PANTHER" id="PTHR23427:SF2">
    <property type="entry name" value="SURFEIT LOCUS PROTEIN 1"/>
    <property type="match status" value="1"/>
</dbReference>
<reference evidence="7 8" key="1">
    <citation type="submission" date="2019-11" db="EMBL/GenBank/DDBJ databases">
        <authorList>
            <person name="Dong K."/>
        </authorList>
    </citation>
    <scope>NUCLEOTIDE SEQUENCE [LARGE SCALE GENOMIC DNA]</scope>
    <source>
        <strain evidence="7 8">NBRC 111993</strain>
    </source>
</reference>
<evidence type="ECO:0000256" key="6">
    <source>
        <dbReference type="RuleBase" id="RU363076"/>
    </source>
</evidence>
<dbReference type="AlphaFoldDB" id="A0A6L6J742"/>
<dbReference type="GO" id="GO:0005886">
    <property type="term" value="C:plasma membrane"/>
    <property type="evidence" value="ECO:0007669"/>
    <property type="project" value="UniProtKB-SubCell"/>
</dbReference>
<organism evidence="7 8">
    <name type="scientific">Paracoccus aestuariivivens</name>
    <dbReference type="NCBI Taxonomy" id="1820333"/>
    <lineage>
        <taxon>Bacteria</taxon>
        <taxon>Pseudomonadati</taxon>
        <taxon>Pseudomonadota</taxon>
        <taxon>Alphaproteobacteria</taxon>
        <taxon>Rhodobacterales</taxon>
        <taxon>Paracoccaceae</taxon>
        <taxon>Paracoccus</taxon>
    </lineage>
</organism>
<evidence type="ECO:0000256" key="1">
    <source>
        <dbReference type="ARBA" id="ARBA00004370"/>
    </source>
</evidence>
<dbReference type="PANTHER" id="PTHR23427">
    <property type="entry name" value="SURFEIT LOCUS PROTEIN"/>
    <property type="match status" value="1"/>
</dbReference>
<name>A0A6L6J742_9RHOB</name>
<comment type="caution">
    <text evidence="7">The sequence shown here is derived from an EMBL/GenBank/DDBJ whole genome shotgun (WGS) entry which is preliminary data.</text>
</comment>
<gene>
    <name evidence="7" type="ORF">GL286_04540</name>
</gene>
<comment type="caution">
    <text evidence="6">Lacks conserved residue(s) required for the propagation of feature annotation.</text>
</comment>
<dbReference type="EMBL" id="WMIE01000001">
    <property type="protein sequence ID" value="MTH76995.1"/>
    <property type="molecule type" value="Genomic_DNA"/>
</dbReference>
<evidence type="ECO:0000313" key="7">
    <source>
        <dbReference type="EMBL" id="MTH76995.1"/>
    </source>
</evidence>
<sequence>MTLASVVGVIVLLGLGIWQVQRLAWKTDLIERVEARIAAPAVPAPAAADWAAFSADADEYRRVSVTGSYQFQDEVLIKAVTAQGSGFWVMTPLLTSERWAVWVNRGFVPDDRRDSADRQRPEGPQEITGLLRQTQAGGGFLRDNDPAGDRWYSRDVEALSQHFGLQNHAPYFIDADKEQDANALPLGGLTVVSFRNSHLSYALTWFAMAIGLAAGAWYVLSRDRSQD</sequence>
<keyword evidence="5 6" id="KW-0472">Membrane</keyword>
<evidence type="ECO:0000313" key="8">
    <source>
        <dbReference type="Proteomes" id="UP000478183"/>
    </source>
</evidence>
<proteinExistence type="inferred from homology"/>
<dbReference type="InterPro" id="IPR002994">
    <property type="entry name" value="Surf1/Shy1"/>
</dbReference>
<dbReference type="OrthoDB" id="6079986at2"/>
<dbReference type="PROSITE" id="PS50895">
    <property type="entry name" value="SURF1"/>
    <property type="match status" value="1"/>
</dbReference>
<evidence type="ECO:0000256" key="5">
    <source>
        <dbReference type="ARBA" id="ARBA00023136"/>
    </source>
</evidence>
<protein>
    <recommendedName>
        <fullName evidence="6">SURF1-like protein</fullName>
    </recommendedName>
</protein>
<accession>A0A6L6J742</accession>
<dbReference type="Pfam" id="PF02104">
    <property type="entry name" value="SURF1"/>
    <property type="match status" value="1"/>
</dbReference>
<evidence type="ECO:0000256" key="4">
    <source>
        <dbReference type="ARBA" id="ARBA00022989"/>
    </source>
</evidence>
<keyword evidence="6" id="KW-1003">Cell membrane</keyword>
<feature type="transmembrane region" description="Helical" evidence="6">
    <location>
        <begin position="199"/>
        <end position="220"/>
    </location>
</feature>
<comment type="similarity">
    <text evidence="2 6">Belongs to the SURF1 family.</text>
</comment>
<dbReference type="CDD" id="cd06662">
    <property type="entry name" value="SURF1"/>
    <property type="match status" value="1"/>
</dbReference>
<keyword evidence="4 6" id="KW-1133">Transmembrane helix</keyword>
<keyword evidence="8" id="KW-1185">Reference proteome</keyword>
<evidence type="ECO:0000256" key="3">
    <source>
        <dbReference type="ARBA" id="ARBA00022692"/>
    </source>
</evidence>
<evidence type="ECO:0000256" key="2">
    <source>
        <dbReference type="ARBA" id="ARBA00007165"/>
    </source>
</evidence>